<protein>
    <submittedName>
        <fullName evidence="9">YbfB/YjiJ family MFS transporter</fullName>
    </submittedName>
</protein>
<feature type="transmembrane region" description="Helical" evidence="7">
    <location>
        <begin position="20"/>
        <end position="40"/>
    </location>
</feature>
<evidence type="ECO:0000259" key="8">
    <source>
        <dbReference type="PROSITE" id="PS50850"/>
    </source>
</evidence>
<feature type="transmembrane region" description="Helical" evidence="7">
    <location>
        <begin position="176"/>
        <end position="193"/>
    </location>
</feature>
<dbReference type="Gene3D" id="1.20.1250.20">
    <property type="entry name" value="MFS general substrate transporter like domains"/>
    <property type="match status" value="2"/>
</dbReference>
<evidence type="ECO:0000256" key="5">
    <source>
        <dbReference type="ARBA" id="ARBA00023136"/>
    </source>
</evidence>
<dbReference type="PROSITE" id="PS50850">
    <property type="entry name" value="MFS"/>
    <property type="match status" value="1"/>
</dbReference>
<dbReference type="SUPFAM" id="SSF103473">
    <property type="entry name" value="MFS general substrate transporter"/>
    <property type="match status" value="1"/>
</dbReference>
<dbReference type="InterPro" id="IPR050189">
    <property type="entry name" value="MFS_Efflux_Transporters"/>
</dbReference>
<evidence type="ECO:0000256" key="4">
    <source>
        <dbReference type="ARBA" id="ARBA00022989"/>
    </source>
</evidence>
<gene>
    <name evidence="9" type="ORF">FNH08_23075</name>
</gene>
<feature type="transmembrane region" description="Helical" evidence="7">
    <location>
        <begin position="222"/>
        <end position="241"/>
    </location>
</feature>
<comment type="subcellular location">
    <subcellularLocation>
        <location evidence="1">Cell membrane</location>
        <topology evidence="1">Multi-pass membrane protein</topology>
    </subcellularLocation>
</comment>
<evidence type="ECO:0000256" key="6">
    <source>
        <dbReference type="SAM" id="MobiDB-lite"/>
    </source>
</evidence>
<feature type="domain" description="Major facilitator superfamily (MFS) profile" evidence="8">
    <location>
        <begin position="23"/>
        <end position="400"/>
    </location>
</feature>
<feature type="transmembrane region" description="Helical" evidence="7">
    <location>
        <begin position="261"/>
        <end position="281"/>
    </location>
</feature>
<keyword evidence="5 7" id="KW-0472">Membrane</keyword>
<keyword evidence="4 7" id="KW-1133">Transmembrane helix</keyword>
<dbReference type="PANTHER" id="PTHR43124">
    <property type="entry name" value="PURINE EFFLUX PUMP PBUE"/>
    <property type="match status" value="1"/>
</dbReference>
<organism evidence="9 10">
    <name type="scientific">Streptomyces spongiae</name>
    <dbReference type="NCBI Taxonomy" id="565072"/>
    <lineage>
        <taxon>Bacteria</taxon>
        <taxon>Bacillati</taxon>
        <taxon>Actinomycetota</taxon>
        <taxon>Actinomycetes</taxon>
        <taxon>Kitasatosporales</taxon>
        <taxon>Streptomycetaceae</taxon>
        <taxon>Streptomyces</taxon>
    </lineage>
</organism>
<sequence length="432" mass="44418">MTYEHTGRPRARPRSLSPQWRMGLAGVTAIGVTFGFARYGYGLFLPEFRREFGLSVSLVGLIGSATYLGYVAALVLVGALVSRFGPRPLVVAGGLSATVGMGLVAFARTPGTLTAGLILAGTSSGWAWAPYSDAVDRTVPPGSRERVMGVIASGTAFAVVVAGPLALIAGGHHWRQAWLAFAMAALLTTLYNARVLPGGAHRPATAGTGWARPVARWLARRAAVPLFLTALSYGLVGAVYWAFAVELISGEAGRNAPTGALFWTVMGLAGTAGALTGSAIARHGLRRVHGLLFAGIAAAVALLGAAPGTPAAVMLSAVLYGPCFMAGSGLLAVWSYRVFPDRPSTGFSVTVLCLGVGTITGPAALGFFSDAYGLRAAFLATAAVAAMTLLVRPRAGAGGGTVRRGKLAALTAQRSSSGVRRSSRVAKPRVRR</sequence>
<reference evidence="9 10" key="1">
    <citation type="submission" date="2019-07" db="EMBL/GenBank/DDBJ databases">
        <title>New species of Amycolatopsis and Streptomyces.</title>
        <authorList>
            <person name="Duangmal K."/>
            <person name="Teo W.F.A."/>
            <person name="Lipun K."/>
        </authorList>
    </citation>
    <scope>NUCLEOTIDE SEQUENCE [LARGE SCALE GENOMIC DNA]</scope>
    <source>
        <strain evidence="9 10">NBRC 106415</strain>
    </source>
</reference>
<dbReference type="AlphaFoldDB" id="A0A5N8XN03"/>
<name>A0A5N8XN03_9ACTN</name>
<feature type="transmembrane region" description="Helical" evidence="7">
    <location>
        <begin position="52"/>
        <end position="77"/>
    </location>
</feature>
<evidence type="ECO:0000256" key="1">
    <source>
        <dbReference type="ARBA" id="ARBA00004651"/>
    </source>
</evidence>
<feature type="transmembrane region" description="Helical" evidence="7">
    <location>
        <begin position="288"/>
        <end position="306"/>
    </location>
</feature>
<dbReference type="GO" id="GO:0005886">
    <property type="term" value="C:plasma membrane"/>
    <property type="evidence" value="ECO:0007669"/>
    <property type="project" value="UniProtKB-SubCell"/>
</dbReference>
<keyword evidence="2" id="KW-1003">Cell membrane</keyword>
<dbReference type="PANTHER" id="PTHR43124:SF3">
    <property type="entry name" value="CHLORAMPHENICOL EFFLUX PUMP RV0191"/>
    <property type="match status" value="1"/>
</dbReference>
<keyword evidence="10" id="KW-1185">Reference proteome</keyword>
<feature type="transmembrane region" description="Helical" evidence="7">
    <location>
        <begin position="89"/>
        <end position="107"/>
    </location>
</feature>
<dbReference type="InterPro" id="IPR036259">
    <property type="entry name" value="MFS_trans_sf"/>
</dbReference>
<dbReference type="RefSeq" id="WP_152773418.1">
    <property type="nucleotide sequence ID" value="NZ_VJZC01000174.1"/>
</dbReference>
<dbReference type="Pfam" id="PF06779">
    <property type="entry name" value="MFS_4"/>
    <property type="match status" value="1"/>
</dbReference>
<feature type="region of interest" description="Disordered" evidence="6">
    <location>
        <begin position="410"/>
        <end position="432"/>
    </location>
</feature>
<comment type="caution">
    <text evidence="9">The sequence shown here is derived from an EMBL/GenBank/DDBJ whole genome shotgun (WGS) entry which is preliminary data.</text>
</comment>
<accession>A0A5N8XN03</accession>
<feature type="transmembrane region" description="Helical" evidence="7">
    <location>
        <begin position="374"/>
        <end position="391"/>
    </location>
</feature>
<dbReference type="InterPro" id="IPR020846">
    <property type="entry name" value="MFS_dom"/>
</dbReference>
<proteinExistence type="predicted"/>
<dbReference type="GO" id="GO:0022857">
    <property type="term" value="F:transmembrane transporter activity"/>
    <property type="evidence" value="ECO:0007669"/>
    <property type="project" value="InterPro"/>
</dbReference>
<evidence type="ECO:0000313" key="10">
    <source>
        <dbReference type="Proteomes" id="UP000400924"/>
    </source>
</evidence>
<dbReference type="OrthoDB" id="2957247at2"/>
<evidence type="ECO:0000256" key="7">
    <source>
        <dbReference type="SAM" id="Phobius"/>
    </source>
</evidence>
<evidence type="ECO:0000256" key="3">
    <source>
        <dbReference type="ARBA" id="ARBA00022692"/>
    </source>
</evidence>
<dbReference type="InterPro" id="IPR010645">
    <property type="entry name" value="MFS_4"/>
</dbReference>
<dbReference type="Proteomes" id="UP000400924">
    <property type="component" value="Unassembled WGS sequence"/>
</dbReference>
<evidence type="ECO:0000256" key="2">
    <source>
        <dbReference type="ARBA" id="ARBA00022475"/>
    </source>
</evidence>
<dbReference type="EMBL" id="VJZC01000174">
    <property type="protein sequence ID" value="MPY59945.1"/>
    <property type="molecule type" value="Genomic_DNA"/>
</dbReference>
<keyword evidence="3 7" id="KW-0812">Transmembrane</keyword>
<evidence type="ECO:0000313" key="9">
    <source>
        <dbReference type="EMBL" id="MPY59945.1"/>
    </source>
</evidence>
<feature type="transmembrane region" description="Helical" evidence="7">
    <location>
        <begin position="346"/>
        <end position="368"/>
    </location>
</feature>
<feature type="compositionally biased region" description="Basic residues" evidence="6">
    <location>
        <begin position="421"/>
        <end position="432"/>
    </location>
</feature>
<feature type="transmembrane region" description="Helical" evidence="7">
    <location>
        <begin position="312"/>
        <end position="334"/>
    </location>
</feature>
<feature type="transmembrane region" description="Helical" evidence="7">
    <location>
        <begin position="150"/>
        <end position="170"/>
    </location>
</feature>